<evidence type="ECO:0000256" key="8">
    <source>
        <dbReference type="ARBA" id="ARBA00022777"/>
    </source>
</evidence>
<dbReference type="PANTHER" id="PTHR34299">
    <property type="entry name" value="DIACYLGLYCEROL KINASE"/>
    <property type="match status" value="1"/>
</dbReference>
<evidence type="ECO:0000256" key="5">
    <source>
        <dbReference type="ARBA" id="ARBA00022679"/>
    </source>
</evidence>
<dbReference type="GO" id="GO:0005886">
    <property type="term" value="C:plasma membrane"/>
    <property type="evidence" value="ECO:0007669"/>
    <property type="project" value="UniProtKB-SubCell"/>
</dbReference>
<comment type="similarity">
    <text evidence="2">Belongs to the bacterial diacylglycerol kinase family.</text>
</comment>
<evidence type="ECO:0000313" key="20">
    <source>
        <dbReference type="EMBL" id="OGZ05872.1"/>
    </source>
</evidence>
<comment type="subcellular location">
    <subcellularLocation>
        <location evidence="1">Cell membrane</location>
        <topology evidence="1">Multi-pass membrane protein</topology>
    </subcellularLocation>
</comment>
<keyword evidence="3" id="KW-1003">Cell membrane</keyword>
<dbReference type="GO" id="GO:0046872">
    <property type="term" value="F:metal ion binding"/>
    <property type="evidence" value="ECO:0007669"/>
    <property type="project" value="UniProtKB-KW"/>
</dbReference>
<evidence type="ECO:0000256" key="11">
    <source>
        <dbReference type="ARBA" id="ARBA00023098"/>
    </source>
</evidence>
<evidence type="ECO:0000256" key="6">
    <source>
        <dbReference type="ARBA" id="ARBA00022692"/>
    </source>
</evidence>
<feature type="binding site" evidence="17">
    <location>
        <position position="77"/>
    </location>
    <ligand>
        <name>ATP</name>
        <dbReference type="ChEBI" id="CHEBI:30616"/>
    </ligand>
</feature>
<evidence type="ECO:0000256" key="17">
    <source>
        <dbReference type="PIRSR" id="PIRSR600829-3"/>
    </source>
</evidence>
<dbReference type="GO" id="GO:0016301">
    <property type="term" value="F:kinase activity"/>
    <property type="evidence" value="ECO:0007669"/>
    <property type="project" value="UniProtKB-KW"/>
</dbReference>
<evidence type="ECO:0000256" key="10">
    <source>
        <dbReference type="ARBA" id="ARBA00022989"/>
    </source>
</evidence>
<feature type="binding site" evidence="17">
    <location>
        <begin position="86"/>
        <end position="88"/>
    </location>
    <ligand>
        <name>ATP</name>
        <dbReference type="ChEBI" id="CHEBI:30616"/>
    </ligand>
</feature>
<evidence type="ECO:0000256" key="18">
    <source>
        <dbReference type="PIRSR" id="PIRSR600829-4"/>
    </source>
</evidence>
<gene>
    <name evidence="20" type="ORF">A2845_03655</name>
</gene>
<evidence type="ECO:0000256" key="7">
    <source>
        <dbReference type="ARBA" id="ARBA00022741"/>
    </source>
</evidence>
<comment type="cofactor">
    <cofactor evidence="18">
        <name>Mg(2+)</name>
        <dbReference type="ChEBI" id="CHEBI:18420"/>
    </cofactor>
    <text evidence="18">Mn(2+), Zn(2+), Cd(2+) and Co(2+) support activity to lesser extents.</text>
</comment>
<evidence type="ECO:0000256" key="1">
    <source>
        <dbReference type="ARBA" id="ARBA00004651"/>
    </source>
</evidence>
<evidence type="ECO:0000256" key="16">
    <source>
        <dbReference type="PIRSR" id="PIRSR600829-2"/>
    </source>
</evidence>
<dbReference type="Gene3D" id="1.10.287.3610">
    <property type="match status" value="1"/>
</dbReference>
<organism evidence="20 21">
    <name type="scientific">Candidatus Lloydbacteria bacterium RIFCSPHIGHO2_01_FULL_49_22</name>
    <dbReference type="NCBI Taxonomy" id="1798658"/>
    <lineage>
        <taxon>Bacteria</taxon>
        <taxon>Candidatus Lloydiibacteriota</taxon>
    </lineage>
</organism>
<evidence type="ECO:0008006" key="22">
    <source>
        <dbReference type="Google" id="ProtNLM"/>
    </source>
</evidence>
<feature type="binding site" evidence="16">
    <location>
        <position position="99"/>
    </location>
    <ligand>
        <name>substrate</name>
    </ligand>
</feature>
<protein>
    <recommendedName>
        <fullName evidence="22">Diacylglycerol kinase</fullName>
    </recommendedName>
</protein>
<dbReference type="EMBL" id="MHLI01000006">
    <property type="protein sequence ID" value="OGZ05872.1"/>
    <property type="molecule type" value="Genomic_DNA"/>
</dbReference>
<accession>A0A1G2CXB7</accession>
<keyword evidence="9 17" id="KW-0067">ATP-binding</keyword>
<dbReference type="Pfam" id="PF01219">
    <property type="entry name" value="DAGK_prokar"/>
    <property type="match status" value="1"/>
</dbReference>
<sequence>MHMNDVKKIFRSLSYAFKGLRHAYSTDKSFHMEVNYGLPAYLLVVWYLYPLLPWEIIAITFSYLLILLVELVNTAFEKMLDRAYPERHPLTAASKDIASASVLVAFVFAIVVVFVLVSTRLMVPEINGVLIEHSFV</sequence>
<dbReference type="InterPro" id="IPR036945">
    <property type="entry name" value="DAGK_sf"/>
</dbReference>
<feature type="transmembrane region" description="Helical" evidence="19">
    <location>
        <begin position="97"/>
        <end position="117"/>
    </location>
</feature>
<keyword evidence="8" id="KW-0418">Kinase</keyword>
<feature type="active site" description="Proton acceptor" evidence="15">
    <location>
        <position position="70"/>
    </location>
</feature>
<keyword evidence="14" id="KW-1208">Phospholipid metabolism</keyword>
<name>A0A1G2CXB7_9BACT</name>
<keyword evidence="18" id="KW-0460">Magnesium</keyword>
<evidence type="ECO:0000256" key="14">
    <source>
        <dbReference type="ARBA" id="ARBA00023264"/>
    </source>
</evidence>
<feature type="binding site" evidence="16">
    <location>
        <position position="70"/>
    </location>
    <ligand>
        <name>substrate</name>
    </ligand>
</feature>
<feature type="transmembrane region" description="Helical" evidence="19">
    <location>
        <begin position="56"/>
        <end position="76"/>
    </location>
</feature>
<evidence type="ECO:0000256" key="4">
    <source>
        <dbReference type="ARBA" id="ARBA00022516"/>
    </source>
</evidence>
<keyword evidence="12 19" id="KW-0472">Membrane</keyword>
<evidence type="ECO:0000256" key="19">
    <source>
        <dbReference type="SAM" id="Phobius"/>
    </source>
</evidence>
<dbReference type="Proteomes" id="UP000177122">
    <property type="component" value="Unassembled WGS sequence"/>
</dbReference>
<keyword evidence="5" id="KW-0808">Transferase</keyword>
<evidence type="ECO:0000313" key="21">
    <source>
        <dbReference type="Proteomes" id="UP000177122"/>
    </source>
</evidence>
<keyword evidence="4" id="KW-0444">Lipid biosynthesis</keyword>
<reference evidence="20 21" key="1">
    <citation type="journal article" date="2016" name="Nat. Commun.">
        <title>Thousands of microbial genomes shed light on interconnected biogeochemical processes in an aquifer system.</title>
        <authorList>
            <person name="Anantharaman K."/>
            <person name="Brown C.T."/>
            <person name="Hug L.A."/>
            <person name="Sharon I."/>
            <person name="Castelle C.J."/>
            <person name="Probst A.J."/>
            <person name="Thomas B.C."/>
            <person name="Singh A."/>
            <person name="Wilkins M.J."/>
            <person name="Karaoz U."/>
            <person name="Brodie E.L."/>
            <person name="Williams K.H."/>
            <person name="Hubbard S.S."/>
            <person name="Banfield J.F."/>
        </authorList>
    </citation>
    <scope>NUCLEOTIDE SEQUENCE [LARGE SCALE GENOMIC DNA]</scope>
</reference>
<dbReference type="GO" id="GO:0005524">
    <property type="term" value="F:ATP binding"/>
    <property type="evidence" value="ECO:0007669"/>
    <property type="project" value="UniProtKB-KW"/>
</dbReference>
<keyword evidence="18" id="KW-0479">Metal-binding</keyword>
<evidence type="ECO:0000256" key="12">
    <source>
        <dbReference type="ARBA" id="ARBA00023136"/>
    </source>
</evidence>
<evidence type="ECO:0000256" key="3">
    <source>
        <dbReference type="ARBA" id="ARBA00022475"/>
    </source>
</evidence>
<evidence type="ECO:0000256" key="13">
    <source>
        <dbReference type="ARBA" id="ARBA00023209"/>
    </source>
</evidence>
<evidence type="ECO:0000256" key="2">
    <source>
        <dbReference type="ARBA" id="ARBA00005967"/>
    </source>
</evidence>
<comment type="caution">
    <text evidence="20">The sequence shown here is derived from an EMBL/GenBank/DDBJ whole genome shotgun (WGS) entry which is preliminary data.</text>
</comment>
<keyword evidence="7 17" id="KW-0547">Nucleotide-binding</keyword>
<feature type="transmembrane region" description="Helical" evidence="19">
    <location>
        <begin position="34"/>
        <end position="50"/>
    </location>
</feature>
<dbReference type="InterPro" id="IPR000829">
    <property type="entry name" value="DAGK"/>
</dbReference>
<dbReference type="AlphaFoldDB" id="A0A1G2CXB7"/>
<keyword evidence="13" id="KW-0594">Phospholipid biosynthesis</keyword>
<evidence type="ECO:0000256" key="9">
    <source>
        <dbReference type="ARBA" id="ARBA00022840"/>
    </source>
</evidence>
<dbReference type="GO" id="GO:0008654">
    <property type="term" value="P:phospholipid biosynthetic process"/>
    <property type="evidence" value="ECO:0007669"/>
    <property type="project" value="UniProtKB-KW"/>
</dbReference>
<keyword evidence="10 19" id="KW-1133">Transmembrane helix</keyword>
<keyword evidence="6 19" id="KW-0812">Transmembrane</keyword>
<feature type="binding site" evidence="17">
    <location>
        <begin position="95"/>
        <end position="96"/>
    </location>
    <ligand>
        <name>ATP</name>
        <dbReference type="ChEBI" id="CHEBI:30616"/>
    </ligand>
</feature>
<feature type="binding site" evidence="18">
    <location>
        <position position="77"/>
    </location>
    <ligand>
        <name>a divalent metal cation</name>
        <dbReference type="ChEBI" id="CHEBI:60240"/>
    </ligand>
</feature>
<proteinExistence type="inferred from homology"/>
<evidence type="ECO:0000256" key="15">
    <source>
        <dbReference type="PIRSR" id="PIRSR600829-1"/>
    </source>
</evidence>
<dbReference type="PANTHER" id="PTHR34299:SF1">
    <property type="entry name" value="DIACYLGLYCEROL KINASE"/>
    <property type="match status" value="1"/>
</dbReference>
<keyword evidence="11" id="KW-0443">Lipid metabolism</keyword>
<feature type="binding site" evidence="17">
    <location>
        <position position="15"/>
    </location>
    <ligand>
        <name>ATP</name>
        <dbReference type="ChEBI" id="CHEBI:30616"/>
    </ligand>
</feature>